<protein>
    <submittedName>
        <fullName evidence="1">Uncharacterized protein</fullName>
    </submittedName>
</protein>
<proteinExistence type="predicted"/>
<feature type="non-terminal residue" evidence="1">
    <location>
        <position position="88"/>
    </location>
</feature>
<name>A0ME21_ARATH</name>
<organism evidence="1">
    <name type="scientific">Arabidopsis thaliana</name>
    <name type="common">Mouse-ear cress</name>
    <dbReference type="NCBI Taxonomy" id="3702"/>
    <lineage>
        <taxon>Eukaryota</taxon>
        <taxon>Viridiplantae</taxon>
        <taxon>Streptophyta</taxon>
        <taxon>Embryophyta</taxon>
        <taxon>Tracheophyta</taxon>
        <taxon>Spermatophyta</taxon>
        <taxon>Magnoliopsida</taxon>
        <taxon>eudicotyledons</taxon>
        <taxon>Gunneridae</taxon>
        <taxon>Pentapetalae</taxon>
        <taxon>rosids</taxon>
        <taxon>malvids</taxon>
        <taxon>Brassicales</taxon>
        <taxon>Brassicaceae</taxon>
        <taxon>Camelineae</taxon>
        <taxon>Arabidopsis</taxon>
    </lineage>
</organism>
<dbReference type="EMBL" id="DQ652787">
    <property type="protein sequence ID" value="ABK28111.1"/>
    <property type="molecule type" value="Genomic_DNA"/>
</dbReference>
<accession>A0ME21</accession>
<reference evidence="1" key="1">
    <citation type="submission" date="2006-05" db="EMBL/GenBank/DDBJ databases">
        <title>Simultaneous high-throughput recombinational cloning of open reading frames in closed and open configurations.</title>
        <authorList>
            <person name="Underwood B.A."/>
            <person name="Vanderhaeghen R."/>
            <person name="Whitford R."/>
            <person name="Town C.D."/>
            <person name="Hilson P."/>
        </authorList>
    </citation>
    <scope>NUCLEOTIDE SEQUENCE</scope>
</reference>
<sequence length="88" mass="9692">MSLIRRAIFSLNCTAVLGRAEDIMSDPDRRPRDVYWRMETGESCSCSSVRDLDTAAKLARLAGLSSPESKRCSQRLHINPSSEAFSGG</sequence>
<evidence type="ECO:0000313" key="1">
    <source>
        <dbReference type="EMBL" id="ABK28111.1"/>
    </source>
</evidence>
<dbReference type="AlphaFoldDB" id="A0ME21"/>